<dbReference type="PANTHER" id="PTHR47706:SF4">
    <property type="entry name" value="NMRA-LIKE DOMAIN-CONTAINING PROTEIN"/>
    <property type="match status" value="1"/>
</dbReference>
<dbReference type="RefSeq" id="XP_024702729.1">
    <property type="nucleotide sequence ID" value="XM_024854952.1"/>
</dbReference>
<evidence type="ECO:0000259" key="4">
    <source>
        <dbReference type="Pfam" id="PF05368"/>
    </source>
</evidence>
<dbReference type="GeneID" id="36562658"/>
<keyword evidence="3" id="KW-0560">Oxidoreductase</keyword>
<dbReference type="Pfam" id="PF05368">
    <property type="entry name" value="NmrA"/>
    <property type="match status" value="1"/>
</dbReference>
<dbReference type="VEuPathDB" id="FungiDB:P170DRAFT_512028"/>
<dbReference type="Gene3D" id="3.90.25.10">
    <property type="entry name" value="UDP-galactose 4-epimerase, domain 1"/>
    <property type="match status" value="1"/>
</dbReference>
<dbReference type="Proteomes" id="UP000234275">
    <property type="component" value="Unassembled WGS sequence"/>
</dbReference>
<dbReference type="Gene3D" id="3.40.50.720">
    <property type="entry name" value="NAD(P)-binding Rossmann-like Domain"/>
    <property type="match status" value="1"/>
</dbReference>
<evidence type="ECO:0000256" key="3">
    <source>
        <dbReference type="ARBA" id="ARBA00023002"/>
    </source>
</evidence>
<dbReference type="SUPFAM" id="SSF51735">
    <property type="entry name" value="NAD(P)-binding Rossmann-fold domains"/>
    <property type="match status" value="1"/>
</dbReference>
<dbReference type="EMBL" id="MSFO01000006">
    <property type="protein sequence ID" value="PLB47427.1"/>
    <property type="molecule type" value="Genomic_DNA"/>
</dbReference>
<accession>A0A2I2G3K1</accession>
<reference evidence="5 6" key="1">
    <citation type="submission" date="2016-12" db="EMBL/GenBank/DDBJ databases">
        <title>The genomes of Aspergillus section Nigri reveals drivers in fungal speciation.</title>
        <authorList>
            <consortium name="DOE Joint Genome Institute"/>
            <person name="Vesth T.C."/>
            <person name="Nybo J."/>
            <person name="Theobald S."/>
            <person name="Brandl J."/>
            <person name="Frisvad J.C."/>
            <person name="Nielsen K.F."/>
            <person name="Lyhne E.K."/>
            <person name="Kogle M.E."/>
            <person name="Kuo A."/>
            <person name="Riley R."/>
            <person name="Clum A."/>
            <person name="Nolan M."/>
            <person name="Lipzen A."/>
            <person name="Salamov A."/>
            <person name="Henrissat B."/>
            <person name="Wiebenga A."/>
            <person name="De Vries R.P."/>
            <person name="Grigoriev I.V."/>
            <person name="Mortensen U.H."/>
            <person name="Andersen M.R."/>
            <person name="Baker S.E."/>
        </authorList>
    </citation>
    <scope>NUCLEOTIDE SEQUENCE [LARGE SCALE GENOMIC DNA]</scope>
    <source>
        <strain evidence="5 6">IBT 23096</strain>
    </source>
</reference>
<protein>
    <submittedName>
        <fullName evidence="5">NmrA-like family protein</fullName>
    </submittedName>
</protein>
<dbReference type="PANTHER" id="PTHR47706">
    <property type="entry name" value="NMRA-LIKE FAMILY PROTEIN"/>
    <property type="match status" value="1"/>
</dbReference>
<dbReference type="AlphaFoldDB" id="A0A2I2G3K1"/>
<gene>
    <name evidence="5" type="ORF">P170DRAFT_512028</name>
</gene>
<name>A0A2I2G3K1_9EURO</name>
<dbReference type="InterPro" id="IPR051609">
    <property type="entry name" value="NmrA/Isoflavone_reductase-like"/>
</dbReference>
<evidence type="ECO:0000313" key="5">
    <source>
        <dbReference type="EMBL" id="PLB47427.1"/>
    </source>
</evidence>
<feature type="domain" description="NmrA-like" evidence="4">
    <location>
        <begin position="3"/>
        <end position="244"/>
    </location>
</feature>
<comment type="caution">
    <text evidence="5">The sequence shown here is derived from an EMBL/GenBank/DDBJ whole genome shotgun (WGS) entry which is preliminary data.</text>
</comment>
<dbReference type="OrthoDB" id="10000533at2759"/>
<keyword evidence="2" id="KW-0521">NADP</keyword>
<comment type="similarity">
    <text evidence="1">Belongs to the NmrA-type oxidoreductase family. Isoflavone reductase subfamily.</text>
</comment>
<dbReference type="InterPro" id="IPR008030">
    <property type="entry name" value="NmrA-like"/>
</dbReference>
<keyword evidence="6" id="KW-1185">Reference proteome</keyword>
<dbReference type="GO" id="GO:0016491">
    <property type="term" value="F:oxidoreductase activity"/>
    <property type="evidence" value="ECO:0007669"/>
    <property type="project" value="UniProtKB-KW"/>
</dbReference>
<sequence>MAIAVAGGTGGVGKTIVSKLSGKVIILTRSKPEPPSDTNSPEDRKKVQVEYNDISSLSKTLEDHDVHTVISAISIYDGETSQSQLNLIQAADKSNVTTRFIPSEYSFIQTHDLLPIDPSIQHFIDAVQLLQKTNLQYTRVIPGFFMDYWGMNPEKVIQTNLQPSAFGTDIANCEAAIPGDGNDRICMTYSEDMATFVARLLDVKDWPEFSVVVGDEYTYNEIIQLGQELQGKHFKVVYDSHERVKEGKVTVPKMPPGCPYSEDEVYEMTVLVSRLTIAGVFDLPKIGRLNDRFPDISTKKLRDFMRDAWKE</sequence>
<proteinExistence type="inferred from homology"/>
<evidence type="ECO:0000256" key="1">
    <source>
        <dbReference type="ARBA" id="ARBA00005725"/>
    </source>
</evidence>
<evidence type="ECO:0000313" key="6">
    <source>
        <dbReference type="Proteomes" id="UP000234275"/>
    </source>
</evidence>
<dbReference type="InterPro" id="IPR036291">
    <property type="entry name" value="NAD(P)-bd_dom_sf"/>
</dbReference>
<evidence type="ECO:0000256" key="2">
    <source>
        <dbReference type="ARBA" id="ARBA00022857"/>
    </source>
</evidence>
<organism evidence="5 6">
    <name type="scientific">Aspergillus steynii IBT 23096</name>
    <dbReference type="NCBI Taxonomy" id="1392250"/>
    <lineage>
        <taxon>Eukaryota</taxon>
        <taxon>Fungi</taxon>
        <taxon>Dikarya</taxon>
        <taxon>Ascomycota</taxon>
        <taxon>Pezizomycotina</taxon>
        <taxon>Eurotiomycetes</taxon>
        <taxon>Eurotiomycetidae</taxon>
        <taxon>Eurotiales</taxon>
        <taxon>Aspergillaceae</taxon>
        <taxon>Aspergillus</taxon>
        <taxon>Aspergillus subgen. Circumdati</taxon>
    </lineage>
</organism>